<proteinExistence type="predicted"/>
<accession>A0A2M4B0J4</accession>
<dbReference type="AlphaFoldDB" id="A0A2M4B0J4"/>
<feature type="chain" id="PRO_5014617239" evidence="1">
    <location>
        <begin position="21"/>
        <end position="98"/>
    </location>
</feature>
<evidence type="ECO:0000313" key="2">
    <source>
        <dbReference type="EMBL" id="MBW46559.1"/>
    </source>
</evidence>
<protein>
    <submittedName>
        <fullName evidence="2">Putative secreted protein</fullName>
    </submittedName>
</protein>
<organism evidence="2">
    <name type="scientific">Anopheles triannulatus</name>
    <dbReference type="NCBI Taxonomy" id="58253"/>
    <lineage>
        <taxon>Eukaryota</taxon>
        <taxon>Metazoa</taxon>
        <taxon>Ecdysozoa</taxon>
        <taxon>Arthropoda</taxon>
        <taxon>Hexapoda</taxon>
        <taxon>Insecta</taxon>
        <taxon>Pterygota</taxon>
        <taxon>Neoptera</taxon>
        <taxon>Endopterygota</taxon>
        <taxon>Diptera</taxon>
        <taxon>Nematocera</taxon>
        <taxon>Culicoidea</taxon>
        <taxon>Culicidae</taxon>
        <taxon>Anophelinae</taxon>
        <taxon>Anopheles</taxon>
    </lineage>
</organism>
<dbReference type="EMBL" id="GGFK01013238">
    <property type="protein sequence ID" value="MBW46559.1"/>
    <property type="molecule type" value="Transcribed_RNA"/>
</dbReference>
<feature type="signal peptide" evidence="1">
    <location>
        <begin position="1"/>
        <end position="20"/>
    </location>
</feature>
<evidence type="ECO:0000256" key="1">
    <source>
        <dbReference type="SAM" id="SignalP"/>
    </source>
</evidence>
<sequence length="98" mass="11264">MGKCECFLFFCCLFVEYIETLLNYKASHVCCDAARSSLIHPRGPFFFSNKHVVGKGAENQIRWQNKWDRAGARRPHVSEQCNDVPLAKCHVLITIKFS</sequence>
<name>A0A2M4B0J4_9DIPT</name>
<reference evidence="2" key="1">
    <citation type="submission" date="2018-01" db="EMBL/GenBank/DDBJ databases">
        <title>An insight into the sialome of Amazonian anophelines.</title>
        <authorList>
            <person name="Ribeiro J.M."/>
            <person name="Scarpassa V."/>
            <person name="Calvo E."/>
        </authorList>
    </citation>
    <scope>NUCLEOTIDE SEQUENCE</scope>
    <source>
        <tissue evidence="2">Salivary glands</tissue>
    </source>
</reference>
<keyword evidence="1" id="KW-0732">Signal</keyword>